<dbReference type="InParanoid" id="T1HV33"/>
<dbReference type="VEuPathDB" id="VectorBase:RPRC007903"/>
<evidence type="ECO:0000313" key="1">
    <source>
        <dbReference type="EnsemblMetazoa" id="RPRC007903-PA"/>
    </source>
</evidence>
<dbReference type="EMBL" id="ACPB03002389">
    <property type="status" value="NOT_ANNOTATED_CDS"/>
    <property type="molecule type" value="Genomic_DNA"/>
</dbReference>
<accession>T1HV33</accession>
<keyword evidence="2" id="KW-1185">Reference proteome</keyword>
<dbReference type="EMBL" id="ACPB03002388">
    <property type="status" value="NOT_ANNOTATED_CDS"/>
    <property type="molecule type" value="Genomic_DNA"/>
</dbReference>
<name>T1HV33_RHOPR</name>
<protein>
    <submittedName>
        <fullName evidence="1">Uncharacterized protein</fullName>
    </submittedName>
</protein>
<dbReference type="AlphaFoldDB" id="T1HV33"/>
<proteinExistence type="predicted"/>
<organism evidence="1 2">
    <name type="scientific">Rhodnius prolixus</name>
    <name type="common">Triatomid bug</name>
    <dbReference type="NCBI Taxonomy" id="13249"/>
    <lineage>
        <taxon>Eukaryota</taxon>
        <taxon>Metazoa</taxon>
        <taxon>Ecdysozoa</taxon>
        <taxon>Arthropoda</taxon>
        <taxon>Hexapoda</taxon>
        <taxon>Insecta</taxon>
        <taxon>Pterygota</taxon>
        <taxon>Neoptera</taxon>
        <taxon>Paraneoptera</taxon>
        <taxon>Hemiptera</taxon>
        <taxon>Heteroptera</taxon>
        <taxon>Panheteroptera</taxon>
        <taxon>Cimicomorpha</taxon>
        <taxon>Reduviidae</taxon>
        <taxon>Triatominae</taxon>
        <taxon>Rhodnius</taxon>
    </lineage>
</organism>
<evidence type="ECO:0000313" key="2">
    <source>
        <dbReference type="Proteomes" id="UP000015103"/>
    </source>
</evidence>
<sequence>MKSLIALLASLALATAIDDGQWHPALDGSYLGQWNPWMHGSYSWTPQYIHRLKRDLVTPYGVVLHDDGQWKPALDNSWLGSGKLQWGKGIAHRLKRDLYANPWMNPYALSLPLDAPHVAAVKQAHLIQQAAEGARNLAGGGIPLALPADTPEVAAGKISHAIAHNQQKRHFKYDKYFRVNRFLAETCFSITGNDGSRWKNIHELQVHLIIRFIPEIIVDLSPKMLQDDAGGGRSSNTITICNKKYNVPFEKQKLELYLEIQGFKKMGQSLKIN</sequence>
<dbReference type="HOGENOM" id="CLU_1020521_0_0_1"/>
<reference evidence="1" key="1">
    <citation type="submission" date="2015-05" db="UniProtKB">
        <authorList>
            <consortium name="EnsemblMetazoa"/>
        </authorList>
    </citation>
    <scope>IDENTIFICATION</scope>
</reference>
<dbReference type="Proteomes" id="UP000015103">
    <property type="component" value="Unassembled WGS sequence"/>
</dbReference>
<dbReference type="EnsemblMetazoa" id="RPRC007903-RA">
    <property type="protein sequence ID" value="RPRC007903-PA"/>
    <property type="gene ID" value="RPRC007903"/>
</dbReference>